<evidence type="ECO:0000313" key="1">
    <source>
        <dbReference type="EMBL" id="WVZ09944.1"/>
    </source>
</evidence>
<reference evidence="1 2" key="1">
    <citation type="journal article" date="2023" name="Life. Sci Alliance">
        <title>Evolutionary insights into 3D genome organization and epigenetic landscape of Vigna mungo.</title>
        <authorList>
            <person name="Junaid A."/>
            <person name="Singh B."/>
            <person name="Bhatia S."/>
        </authorList>
    </citation>
    <scope>NUCLEOTIDE SEQUENCE [LARGE SCALE GENOMIC DNA]</scope>
    <source>
        <strain evidence="1">Urdbean</strain>
    </source>
</reference>
<protein>
    <submittedName>
        <fullName evidence="1">Uncharacterized protein</fullName>
    </submittedName>
</protein>
<evidence type="ECO:0000313" key="2">
    <source>
        <dbReference type="Proteomes" id="UP001374535"/>
    </source>
</evidence>
<keyword evidence="2" id="KW-1185">Reference proteome</keyword>
<name>A0AAQ3NGQ9_VIGMU</name>
<gene>
    <name evidence="1" type="ORF">V8G54_014474</name>
</gene>
<organism evidence="1 2">
    <name type="scientific">Vigna mungo</name>
    <name type="common">Black gram</name>
    <name type="synonym">Phaseolus mungo</name>
    <dbReference type="NCBI Taxonomy" id="3915"/>
    <lineage>
        <taxon>Eukaryota</taxon>
        <taxon>Viridiplantae</taxon>
        <taxon>Streptophyta</taxon>
        <taxon>Embryophyta</taxon>
        <taxon>Tracheophyta</taxon>
        <taxon>Spermatophyta</taxon>
        <taxon>Magnoliopsida</taxon>
        <taxon>eudicotyledons</taxon>
        <taxon>Gunneridae</taxon>
        <taxon>Pentapetalae</taxon>
        <taxon>rosids</taxon>
        <taxon>fabids</taxon>
        <taxon>Fabales</taxon>
        <taxon>Fabaceae</taxon>
        <taxon>Papilionoideae</taxon>
        <taxon>50 kb inversion clade</taxon>
        <taxon>NPAAA clade</taxon>
        <taxon>indigoferoid/millettioid clade</taxon>
        <taxon>Phaseoleae</taxon>
        <taxon>Vigna</taxon>
    </lineage>
</organism>
<sequence length="123" mass="14690">MDRHPVLVRPLELHNVVLPRQMLHDMNLPLHILPVRLRHQLPLQNRLARVRHSCGILRAQIRHPELPSSQFLPQSVVLLYILKGFAQNRGVGFLHRPRILGRRKIGFWCTRYHLRRSLWFGRR</sequence>
<accession>A0AAQ3NGQ9</accession>
<proteinExistence type="predicted"/>
<dbReference type="EMBL" id="CP144696">
    <property type="protein sequence ID" value="WVZ09944.1"/>
    <property type="molecule type" value="Genomic_DNA"/>
</dbReference>
<dbReference type="AlphaFoldDB" id="A0AAQ3NGQ9"/>
<dbReference type="Proteomes" id="UP001374535">
    <property type="component" value="Chromosome 5"/>
</dbReference>